<dbReference type="PANTHER" id="PTHR32226">
    <property type="entry name" value="TELO2-INTERACTING PROTEIN 2"/>
    <property type="match status" value="1"/>
</dbReference>
<sequence length="562" mass="63036">MLKGCGSQHDTVRIEAVQCLAGAYAIHKIYLDDYIRVCAHLMIKAPECMTESVLFDIRQIQTVRSYAQKLCKKIFSKDGLDDTDTEAQLLLARGIIATLPDLINDQELTLELLGSLLASESICTVMRSIFLENSDNCDYKVSSAYWNIFVGLVESRITNPQSTGTIDFSLKDNEASSEIVHTCVNALDVPSIFGSESGWSCKPATQFVTLAPRILTVLLWLHIPVHSISQSKFRTTNSIIRRILIACGQFTFKPISIWSTTEIQSLTHQILDHLVTITKHLDLSSLVSDHAESILTTYIKPLFLHASFDENGNLSKPQTNLLQLDDSDKYFGKQQLWKEEKVGCVSVLAFCCLMLRAFRISELLYLIFPPILSLLDDHEAKFKLFGVQLAKHCFIIESTPKDLGSSGLGLVLFEALSVGTLYMSQYELMSESFEAARLLLPRIHNSNSAAFALAIDAHLRERVVARFTFAVGLQVIAMRLRVCFRFCFTNPVLLNLALDVLEINQRDVETQTMAANTLLLLIELGWARISMYQGKIIKSVAEAWRLLHLDIMTTRVDSGKKV</sequence>
<proteinExistence type="inferred from homology"/>
<dbReference type="GO" id="GO:0005829">
    <property type="term" value="C:cytosol"/>
    <property type="evidence" value="ECO:0007669"/>
    <property type="project" value="TreeGrafter"/>
</dbReference>
<dbReference type="InterPro" id="IPR018870">
    <property type="entry name" value="Tti2"/>
</dbReference>
<dbReference type="STRING" id="403673.A0A177WRB7"/>
<name>A0A177WRB7_BATDL</name>
<evidence type="ECO:0000313" key="3">
    <source>
        <dbReference type="Proteomes" id="UP000077115"/>
    </source>
</evidence>
<accession>A0A177WRB7</accession>
<reference evidence="2 3" key="2">
    <citation type="submission" date="2016-05" db="EMBL/GenBank/DDBJ databases">
        <title>Lineage-specific infection strategies underlie the spectrum of fungal disease in amphibians.</title>
        <authorList>
            <person name="Cuomo C.A."/>
            <person name="Farrer R.A."/>
            <person name="James T."/>
            <person name="Longcore J."/>
            <person name="Birren B."/>
        </authorList>
    </citation>
    <scope>NUCLEOTIDE SEQUENCE [LARGE SCALE GENOMIC DNA]</scope>
    <source>
        <strain evidence="2 3">JEL423</strain>
    </source>
</reference>
<organism evidence="2 3">
    <name type="scientific">Batrachochytrium dendrobatidis (strain JEL423)</name>
    <dbReference type="NCBI Taxonomy" id="403673"/>
    <lineage>
        <taxon>Eukaryota</taxon>
        <taxon>Fungi</taxon>
        <taxon>Fungi incertae sedis</taxon>
        <taxon>Chytridiomycota</taxon>
        <taxon>Chytridiomycota incertae sedis</taxon>
        <taxon>Chytridiomycetes</taxon>
        <taxon>Rhizophydiales</taxon>
        <taxon>Rhizophydiales incertae sedis</taxon>
        <taxon>Batrachochytrium</taxon>
    </lineage>
</organism>
<dbReference type="OrthoDB" id="6417021at2759"/>
<protein>
    <submittedName>
        <fullName evidence="2">Uncharacterized protein</fullName>
    </submittedName>
</protein>
<evidence type="ECO:0000256" key="1">
    <source>
        <dbReference type="ARBA" id="ARBA00034736"/>
    </source>
</evidence>
<dbReference type="Pfam" id="PF10521">
    <property type="entry name" value="Tti2"/>
    <property type="match status" value="1"/>
</dbReference>
<dbReference type="EMBL" id="DS022306">
    <property type="protein sequence ID" value="OAJ41891.1"/>
    <property type="molecule type" value="Genomic_DNA"/>
</dbReference>
<dbReference type="VEuPathDB" id="FungiDB:BDEG_25421"/>
<dbReference type="AlphaFoldDB" id="A0A177WRB7"/>
<comment type="similarity">
    <text evidence="1">Belongs to the TTI2 family.</text>
</comment>
<dbReference type="GO" id="GO:0005634">
    <property type="term" value="C:nucleus"/>
    <property type="evidence" value="ECO:0007669"/>
    <property type="project" value="TreeGrafter"/>
</dbReference>
<dbReference type="GO" id="GO:0110078">
    <property type="term" value="C:TTT Hsp90 cochaperone complex"/>
    <property type="evidence" value="ECO:0007669"/>
    <property type="project" value="InterPro"/>
</dbReference>
<reference evidence="2 3" key="1">
    <citation type="submission" date="2006-10" db="EMBL/GenBank/DDBJ databases">
        <title>The Genome Sequence of Batrachochytrium dendrobatidis JEL423.</title>
        <authorList>
            <consortium name="The Broad Institute Genome Sequencing Platform"/>
            <person name="Birren B."/>
            <person name="Lander E."/>
            <person name="Galagan J."/>
            <person name="Cuomo C."/>
            <person name="Devon K."/>
            <person name="Jaffe D."/>
            <person name="Butler J."/>
            <person name="Alvarez P."/>
            <person name="Gnerre S."/>
            <person name="Grabherr M."/>
            <person name="Kleber M."/>
            <person name="Mauceli E."/>
            <person name="Brockman W."/>
            <person name="Young S."/>
            <person name="LaButti K."/>
            <person name="Sykes S."/>
            <person name="DeCaprio D."/>
            <person name="Crawford M."/>
            <person name="Koehrsen M."/>
            <person name="Engels R."/>
            <person name="Montgomery P."/>
            <person name="Pearson M."/>
            <person name="Howarth C."/>
            <person name="Larson L."/>
            <person name="White J."/>
            <person name="O'Leary S."/>
            <person name="Kodira C."/>
            <person name="Zeng Q."/>
            <person name="Yandava C."/>
            <person name="Alvarado L."/>
            <person name="Longcore J."/>
            <person name="James T."/>
        </authorList>
    </citation>
    <scope>NUCLEOTIDE SEQUENCE [LARGE SCALE GENOMIC DNA]</scope>
    <source>
        <strain evidence="2 3">JEL423</strain>
    </source>
</reference>
<evidence type="ECO:0000313" key="2">
    <source>
        <dbReference type="EMBL" id="OAJ41891.1"/>
    </source>
</evidence>
<gene>
    <name evidence="2" type="ORF">BDEG_25421</name>
</gene>
<dbReference type="PANTHER" id="PTHR32226:SF2">
    <property type="entry name" value="TELO2-INTERACTING PROTEIN 2"/>
    <property type="match status" value="1"/>
</dbReference>
<dbReference type="Proteomes" id="UP000077115">
    <property type="component" value="Unassembled WGS sequence"/>
</dbReference>